<feature type="transmembrane region" description="Helical" evidence="1">
    <location>
        <begin position="34"/>
        <end position="52"/>
    </location>
</feature>
<keyword evidence="1" id="KW-0472">Membrane</keyword>
<sequence length="85" mass="9951">MFIFIGKTLYSLMWLFLLFNLICPYPKPANIVANIGLIAFVVTHGLQAWFLSSTMTKQEKQQDKFKVLRLFLFGVFESLSWKDKK</sequence>
<dbReference type="PANTHER" id="PTHR38775">
    <property type="entry name" value="INNER MEMBRANE PROTEIN-RELATED"/>
    <property type="match status" value="1"/>
</dbReference>
<dbReference type="Proteomes" id="UP000199670">
    <property type="component" value="Unassembled WGS sequence"/>
</dbReference>
<dbReference type="Pfam" id="PF06611">
    <property type="entry name" value="DUF1145"/>
    <property type="match status" value="1"/>
</dbReference>
<dbReference type="AlphaFoldDB" id="A0A1C3YTN4"/>
<evidence type="ECO:0000313" key="3">
    <source>
        <dbReference type="Proteomes" id="UP000199670"/>
    </source>
</evidence>
<evidence type="ECO:0000256" key="1">
    <source>
        <dbReference type="SAM" id="Phobius"/>
    </source>
</evidence>
<keyword evidence="3" id="KW-1185">Reference proteome</keyword>
<reference evidence="3" key="1">
    <citation type="submission" date="2016-08" db="EMBL/GenBank/DDBJ databases">
        <authorList>
            <person name="Varghese N."/>
            <person name="Submissions Spin"/>
        </authorList>
    </citation>
    <scope>NUCLEOTIDE SEQUENCE [LARGE SCALE GENOMIC DNA]</scope>
    <source>
        <strain evidence="3">R-53248</strain>
    </source>
</reference>
<keyword evidence="1" id="KW-0812">Transmembrane</keyword>
<gene>
    <name evidence="2" type="ORF">GA0061081_101107</name>
</gene>
<dbReference type="OrthoDB" id="7062339at2"/>
<dbReference type="InterPro" id="IPR009525">
    <property type="entry name" value="DUF1145"/>
</dbReference>
<dbReference type="PANTHER" id="PTHR38775:SF1">
    <property type="entry name" value="INNER MEMBRANE PROTEIN"/>
    <property type="match status" value="1"/>
</dbReference>
<name>A0A1C3YTN4_9GAMM</name>
<dbReference type="STRING" id="1798182.GA0061081_101107"/>
<proteinExistence type="predicted"/>
<protein>
    <submittedName>
        <fullName evidence="2">Putative membrane protein</fullName>
    </submittedName>
</protein>
<dbReference type="EMBL" id="FMAQ01000001">
    <property type="protein sequence ID" value="SCB73382.1"/>
    <property type="molecule type" value="Genomic_DNA"/>
</dbReference>
<evidence type="ECO:0000313" key="2">
    <source>
        <dbReference type="EMBL" id="SCB73382.1"/>
    </source>
</evidence>
<dbReference type="RefSeq" id="WP_091346096.1">
    <property type="nucleotide sequence ID" value="NZ_FMAQ01000001.1"/>
</dbReference>
<organism evidence="2 3">
    <name type="scientific">Gilliamella bombicola</name>
    <dbReference type="NCBI Taxonomy" id="1798182"/>
    <lineage>
        <taxon>Bacteria</taxon>
        <taxon>Pseudomonadati</taxon>
        <taxon>Pseudomonadota</taxon>
        <taxon>Gammaproteobacteria</taxon>
        <taxon>Orbales</taxon>
        <taxon>Orbaceae</taxon>
        <taxon>Gilliamella</taxon>
    </lineage>
</organism>
<keyword evidence="1" id="KW-1133">Transmembrane helix</keyword>
<accession>A0A1C3YTN4</accession>